<keyword evidence="2" id="KW-1185">Reference proteome</keyword>
<evidence type="ECO:0000313" key="1">
    <source>
        <dbReference type="EMBL" id="MDI6449538.1"/>
    </source>
</evidence>
<dbReference type="GO" id="GO:0004553">
    <property type="term" value="F:hydrolase activity, hydrolyzing O-glycosyl compounds"/>
    <property type="evidence" value="ECO:0007669"/>
    <property type="project" value="InterPro"/>
</dbReference>
<dbReference type="InterPro" id="IPR036439">
    <property type="entry name" value="Dockerin_dom_sf"/>
</dbReference>
<name>A0AAW6U139_9BACT</name>
<protein>
    <submittedName>
        <fullName evidence="1">Dockerin type I domain-containing protein</fullName>
    </submittedName>
</protein>
<organism evidence="1 2">
    <name type="scientific">Anaerobaca lacustris</name>
    <dbReference type="NCBI Taxonomy" id="3044600"/>
    <lineage>
        <taxon>Bacteria</taxon>
        <taxon>Pseudomonadati</taxon>
        <taxon>Planctomycetota</taxon>
        <taxon>Phycisphaerae</taxon>
        <taxon>Sedimentisphaerales</taxon>
        <taxon>Anaerobacaceae</taxon>
        <taxon>Anaerobaca</taxon>
    </lineage>
</organism>
<dbReference type="EMBL" id="JASCXX010000011">
    <property type="protein sequence ID" value="MDI6449538.1"/>
    <property type="molecule type" value="Genomic_DNA"/>
</dbReference>
<dbReference type="SUPFAM" id="SSF63446">
    <property type="entry name" value="Type I dockerin domain"/>
    <property type="match status" value="1"/>
</dbReference>
<proteinExistence type="predicted"/>
<accession>A0AAW6U139</accession>
<dbReference type="Proteomes" id="UP001431776">
    <property type="component" value="Unassembled WGS sequence"/>
</dbReference>
<dbReference type="RefSeq" id="WP_349244945.1">
    <property type="nucleotide sequence ID" value="NZ_JASCXX010000011.1"/>
</dbReference>
<dbReference type="Pfam" id="PF00404">
    <property type="entry name" value="Dockerin_1"/>
    <property type="match status" value="1"/>
</dbReference>
<dbReference type="PROSITE" id="PS00018">
    <property type="entry name" value="EF_HAND_1"/>
    <property type="match status" value="1"/>
</dbReference>
<sequence>MRRADNILMYMACLLGAVLVQQPRAVVASETMAAVKAAMGRLILGQLQSGPLEGAWAGEEEYTGSIVVGLVDAYAMTCDEDARVAAVAGGNFILRTAAGNYYGDEAYALMCLSQMSPEGPLSVWQVALEDFYRKVSERPQNGTRGYIAQFDRTDPSIAVFYLAHHTVAAFHVDAEDKDIWREALVDHLIRVDDDSATSAVMALGTATWAFATTGWWDDALLDPNGEGASCWQARTFDGLAELLLTHRIVEGDLAGSFYWRFDHSPVAGGPPGGYTEEMVSSALGLTAGGLLDGDPEVVWASRELRDLLVGSIAADGSVRQHLTLGGQAYYSEIGRVLQALAGLTNAADFNLDGRVDGSDLAILAARWNEAGGNCADRNRDGRIDARDLMVLVDNWLTHARHDEAVVF</sequence>
<reference evidence="1" key="1">
    <citation type="submission" date="2023-05" db="EMBL/GenBank/DDBJ databases">
        <title>Anaerotaeda fermentans gen. nov., sp. nov., a novel anaerobic planctomycete of the new family within the order Sedimentisphaerales isolated from Taman Peninsula, Russia.</title>
        <authorList>
            <person name="Khomyakova M.A."/>
            <person name="Merkel A.Y."/>
            <person name="Slobodkin A.I."/>
        </authorList>
    </citation>
    <scope>NUCLEOTIDE SEQUENCE</scope>
    <source>
        <strain evidence="1">M17dextr</strain>
    </source>
</reference>
<dbReference type="GO" id="GO:0000272">
    <property type="term" value="P:polysaccharide catabolic process"/>
    <property type="evidence" value="ECO:0007669"/>
    <property type="project" value="InterPro"/>
</dbReference>
<dbReference type="InterPro" id="IPR002105">
    <property type="entry name" value="Dockerin_1_rpt"/>
</dbReference>
<dbReference type="Gene3D" id="1.10.1330.10">
    <property type="entry name" value="Dockerin domain"/>
    <property type="match status" value="1"/>
</dbReference>
<comment type="caution">
    <text evidence="1">The sequence shown here is derived from an EMBL/GenBank/DDBJ whole genome shotgun (WGS) entry which is preliminary data.</text>
</comment>
<gene>
    <name evidence="1" type="ORF">QJ522_10835</name>
</gene>
<dbReference type="InterPro" id="IPR018247">
    <property type="entry name" value="EF_Hand_1_Ca_BS"/>
</dbReference>
<dbReference type="AlphaFoldDB" id="A0AAW6U139"/>
<evidence type="ECO:0000313" key="2">
    <source>
        <dbReference type="Proteomes" id="UP001431776"/>
    </source>
</evidence>